<evidence type="ECO:0000313" key="3">
    <source>
        <dbReference type="Proteomes" id="UP000733611"/>
    </source>
</evidence>
<dbReference type="Proteomes" id="UP000733611">
    <property type="component" value="Unassembled WGS sequence"/>
</dbReference>
<comment type="caution">
    <text evidence="2">The sequence shown here is derived from an EMBL/GenBank/DDBJ whole genome shotgun (WGS) entry which is preliminary data.</text>
</comment>
<dbReference type="SUPFAM" id="SSF51306">
    <property type="entry name" value="LexA/Signal peptidase"/>
    <property type="match status" value="1"/>
</dbReference>
<reference evidence="2" key="1">
    <citation type="journal article" date="2021" name="PeerJ">
        <title>Extensive microbial diversity within the chicken gut microbiome revealed by metagenomics and culture.</title>
        <authorList>
            <person name="Gilroy R."/>
            <person name="Ravi A."/>
            <person name="Getino M."/>
            <person name="Pursley I."/>
            <person name="Horton D.L."/>
            <person name="Alikhan N.F."/>
            <person name="Baker D."/>
            <person name="Gharbi K."/>
            <person name="Hall N."/>
            <person name="Watson M."/>
            <person name="Adriaenssens E.M."/>
            <person name="Foster-Nyarko E."/>
            <person name="Jarju S."/>
            <person name="Secka A."/>
            <person name="Antonio M."/>
            <person name="Oren A."/>
            <person name="Chaudhuri R.R."/>
            <person name="La Ragione R."/>
            <person name="Hildebrand F."/>
            <person name="Pallen M.J."/>
        </authorList>
    </citation>
    <scope>NUCLEOTIDE SEQUENCE</scope>
    <source>
        <strain evidence="2">378</strain>
    </source>
</reference>
<feature type="domain" description="HTH cro/C1-type" evidence="1">
    <location>
        <begin position="116"/>
        <end position="173"/>
    </location>
</feature>
<evidence type="ECO:0000313" key="2">
    <source>
        <dbReference type="EMBL" id="MBU3844321.1"/>
    </source>
</evidence>
<sequence length="454" mass="50519">MSPLPQPMQHSGLNPSPCSLFEVKANLQALRQNNDVQQMALAQELHTMQSRISRCESLKTLRWFNEEETQQLAQFFACPKTLLQYRPEPLVAFKLEQCSSLTAIDLPQDLLEAKSNLLFYRLRQNLSAQLLASRLSLPENVVISWEEYCSEQWPSMEQCLSLMQLLQCPPDALRMKACALGLSNKHRVTVFPPSTIYGYQQRQQRLATATMQTMDPMKPMETWEPTTPALAVQLQTAQTDPVDPARISVPELPDLPVKASKAEAEMEMLAPIAASLAASVDSTTLLPPLPLTSAAPTLLAETEATKPSPETVEILASGNVANLRWVMPQLKPKLRSVPSFHGCANITNWSRLTDCKCDALQYIALQVTDSSLHATLGINTGDDVIVDVKQRDRYTLIGKLVAILLPDKATTVRYIGRRHHKWVISNSKHMAKAQPLPPSFGVLGRVVSCCKQNF</sequence>
<gene>
    <name evidence="2" type="ORF">H9847_05560</name>
</gene>
<feature type="domain" description="HTH cro/C1-type" evidence="1">
    <location>
        <begin position="26"/>
        <end position="83"/>
    </location>
</feature>
<proteinExistence type="predicted"/>
<dbReference type="InterPro" id="IPR001387">
    <property type="entry name" value="Cro/C1-type_HTH"/>
</dbReference>
<evidence type="ECO:0000259" key="1">
    <source>
        <dbReference type="SMART" id="SM00530"/>
    </source>
</evidence>
<organism evidence="2 3">
    <name type="scientific">Candidatus Anaerobiospirillum pullicola</name>
    <dbReference type="NCBI Taxonomy" id="2838451"/>
    <lineage>
        <taxon>Bacteria</taxon>
        <taxon>Pseudomonadati</taxon>
        <taxon>Pseudomonadota</taxon>
        <taxon>Gammaproteobacteria</taxon>
        <taxon>Aeromonadales</taxon>
        <taxon>Succinivibrionaceae</taxon>
        <taxon>Anaerobiospirillum</taxon>
    </lineage>
</organism>
<reference evidence="2" key="2">
    <citation type="submission" date="2021-04" db="EMBL/GenBank/DDBJ databases">
        <authorList>
            <person name="Gilroy R."/>
        </authorList>
    </citation>
    <scope>NUCLEOTIDE SEQUENCE</scope>
    <source>
        <strain evidence="2">378</strain>
    </source>
</reference>
<name>A0A948TGB6_9GAMM</name>
<dbReference type="AlphaFoldDB" id="A0A948TGB6"/>
<protein>
    <recommendedName>
        <fullName evidence="1">HTH cro/C1-type domain-containing protein</fullName>
    </recommendedName>
</protein>
<dbReference type="SMART" id="SM00530">
    <property type="entry name" value="HTH_XRE"/>
    <property type="match status" value="2"/>
</dbReference>
<dbReference type="InterPro" id="IPR036286">
    <property type="entry name" value="LexA/Signal_pep-like_sf"/>
</dbReference>
<dbReference type="EMBL" id="JAHLFE010000108">
    <property type="protein sequence ID" value="MBU3844321.1"/>
    <property type="molecule type" value="Genomic_DNA"/>
</dbReference>
<accession>A0A948TGB6</accession>